<gene>
    <name evidence="1" type="ORF">CLOHYLEM_04445</name>
</gene>
<accession>C0BXA8</accession>
<dbReference type="HOGENOM" id="CLU_2506863_0_0_9"/>
<dbReference type="EMBL" id="ABYI02000011">
    <property type="protein sequence ID" value="EEG75435.1"/>
    <property type="molecule type" value="Genomic_DNA"/>
</dbReference>
<evidence type="ECO:0000313" key="2">
    <source>
        <dbReference type="Proteomes" id="UP000004893"/>
    </source>
</evidence>
<sequence>MSRATLLEVLELLKEVPLIPPLAAMVVDLLPSLLWPTVTARLPTLTQLLLALKVIYLETAPDEPFILIAPLNVPYVAAVELDDFI</sequence>
<dbReference type="Proteomes" id="UP000004893">
    <property type="component" value="Unassembled WGS sequence"/>
</dbReference>
<name>C0BXA8_9FIRM</name>
<proteinExistence type="predicted"/>
<reference evidence="1" key="2">
    <citation type="submission" date="2013-06" db="EMBL/GenBank/DDBJ databases">
        <title>Draft genome sequence of Clostridium hylemonae (DSM 15053).</title>
        <authorList>
            <person name="Sudarsanam P."/>
            <person name="Ley R."/>
            <person name="Guruge J."/>
            <person name="Turnbaugh P.J."/>
            <person name="Mahowald M."/>
            <person name="Liep D."/>
            <person name="Gordon J."/>
        </authorList>
    </citation>
    <scope>NUCLEOTIDE SEQUENCE</scope>
    <source>
        <strain evidence="1">DSM 15053</strain>
    </source>
</reference>
<organism evidence="1 2">
    <name type="scientific">[Clostridium] hylemonae DSM 15053</name>
    <dbReference type="NCBI Taxonomy" id="553973"/>
    <lineage>
        <taxon>Bacteria</taxon>
        <taxon>Bacillati</taxon>
        <taxon>Bacillota</taxon>
        <taxon>Clostridia</taxon>
        <taxon>Lachnospirales</taxon>
        <taxon>Lachnospiraceae</taxon>
    </lineage>
</organism>
<protein>
    <submittedName>
        <fullName evidence="1">Uncharacterized protein</fullName>
    </submittedName>
</protein>
<dbReference type="AlphaFoldDB" id="C0BXA8"/>
<keyword evidence="2" id="KW-1185">Reference proteome</keyword>
<reference evidence="1" key="1">
    <citation type="submission" date="2009-02" db="EMBL/GenBank/DDBJ databases">
        <authorList>
            <person name="Fulton L."/>
            <person name="Clifton S."/>
            <person name="Fulton B."/>
            <person name="Xu J."/>
            <person name="Minx P."/>
            <person name="Pepin K.H."/>
            <person name="Johnson M."/>
            <person name="Bhonagiri V."/>
            <person name="Nash W.E."/>
            <person name="Mardis E.R."/>
            <person name="Wilson R.K."/>
        </authorList>
    </citation>
    <scope>NUCLEOTIDE SEQUENCE [LARGE SCALE GENOMIC DNA]</scope>
    <source>
        <strain evidence="1">DSM 15053</strain>
    </source>
</reference>
<evidence type="ECO:0000313" key="1">
    <source>
        <dbReference type="EMBL" id="EEG75435.1"/>
    </source>
</evidence>
<comment type="caution">
    <text evidence="1">The sequence shown here is derived from an EMBL/GenBank/DDBJ whole genome shotgun (WGS) entry which is preliminary data.</text>
</comment>